<dbReference type="Proteomes" id="UP001472677">
    <property type="component" value="Unassembled WGS sequence"/>
</dbReference>
<dbReference type="Gene3D" id="3.80.10.10">
    <property type="entry name" value="Ribonuclease Inhibitor"/>
    <property type="match status" value="1"/>
</dbReference>
<comment type="caution">
    <text evidence="3">The sequence shown here is derived from an EMBL/GenBank/DDBJ whole genome shotgun (WGS) entry which is preliminary data.</text>
</comment>
<dbReference type="Pfam" id="PF13516">
    <property type="entry name" value="LRR_6"/>
    <property type="match status" value="1"/>
</dbReference>
<reference evidence="3 4" key="1">
    <citation type="journal article" date="2024" name="G3 (Bethesda)">
        <title>Genome assembly of Hibiscus sabdariffa L. provides insights into metabolisms of medicinal natural products.</title>
        <authorList>
            <person name="Kim T."/>
        </authorList>
    </citation>
    <scope>NUCLEOTIDE SEQUENCE [LARGE SCALE GENOMIC DNA]</scope>
    <source>
        <strain evidence="3">TK-2024</strain>
        <tissue evidence="3">Old leaves</tissue>
    </source>
</reference>
<dbReference type="InterPro" id="IPR032675">
    <property type="entry name" value="LRR_dom_sf"/>
</dbReference>
<evidence type="ECO:0000256" key="1">
    <source>
        <dbReference type="SAM" id="Phobius"/>
    </source>
</evidence>
<dbReference type="SMART" id="SM00367">
    <property type="entry name" value="LRR_CC"/>
    <property type="match status" value="4"/>
</dbReference>
<dbReference type="PANTHER" id="PTHR38926">
    <property type="entry name" value="F-BOX DOMAIN CONTAINING PROTEIN, EXPRESSED"/>
    <property type="match status" value="1"/>
</dbReference>
<dbReference type="CDD" id="cd22164">
    <property type="entry name" value="F-box_AtSKIP19-like"/>
    <property type="match status" value="1"/>
</dbReference>
<dbReference type="Gene3D" id="1.20.1280.50">
    <property type="match status" value="1"/>
</dbReference>
<keyword evidence="1" id="KW-1133">Transmembrane helix</keyword>
<protein>
    <recommendedName>
        <fullName evidence="2">F-box domain-containing protein</fullName>
    </recommendedName>
</protein>
<dbReference type="InterPro" id="IPR001810">
    <property type="entry name" value="F-box_dom"/>
</dbReference>
<dbReference type="Pfam" id="PF00646">
    <property type="entry name" value="F-box"/>
    <property type="match status" value="1"/>
</dbReference>
<dbReference type="InterPro" id="IPR036047">
    <property type="entry name" value="F-box-like_dom_sf"/>
</dbReference>
<feature type="transmembrane region" description="Helical" evidence="1">
    <location>
        <begin position="107"/>
        <end position="124"/>
    </location>
</feature>
<dbReference type="InterPro" id="IPR055411">
    <property type="entry name" value="LRR_FXL15/At3g58940/PEG3-like"/>
</dbReference>
<accession>A0ABR2DP37</accession>
<dbReference type="InterPro" id="IPR006553">
    <property type="entry name" value="Leu-rich_rpt_Cys-con_subtyp"/>
</dbReference>
<organism evidence="3 4">
    <name type="scientific">Hibiscus sabdariffa</name>
    <name type="common">roselle</name>
    <dbReference type="NCBI Taxonomy" id="183260"/>
    <lineage>
        <taxon>Eukaryota</taxon>
        <taxon>Viridiplantae</taxon>
        <taxon>Streptophyta</taxon>
        <taxon>Embryophyta</taxon>
        <taxon>Tracheophyta</taxon>
        <taxon>Spermatophyta</taxon>
        <taxon>Magnoliopsida</taxon>
        <taxon>eudicotyledons</taxon>
        <taxon>Gunneridae</taxon>
        <taxon>Pentapetalae</taxon>
        <taxon>rosids</taxon>
        <taxon>malvids</taxon>
        <taxon>Malvales</taxon>
        <taxon>Malvaceae</taxon>
        <taxon>Malvoideae</taxon>
        <taxon>Hibiscus</taxon>
    </lineage>
</organism>
<evidence type="ECO:0000259" key="2">
    <source>
        <dbReference type="PROSITE" id="PS50181"/>
    </source>
</evidence>
<dbReference type="EMBL" id="JBBPBM010000024">
    <property type="protein sequence ID" value="KAK8543206.1"/>
    <property type="molecule type" value="Genomic_DNA"/>
</dbReference>
<keyword evidence="1" id="KW-0472">Membrane</keyword>
<feature type="domain" description="F-box" evidence="2">
    <location>
        <begin position="7"/>
        <end position="44"/>
    </location>
</feature>
<dbReference type="PANTHER" id="PTHR38926:SF2">
    <property type="entry name" value="F-BOX_LRR-REPEAT PROTEIN 21-RELATED"/>
    <property type="match status" value="1"/>
</dbReference>
<dbReference type="InterPro" id="IPR001611">
    <property type="entry name" value="Leu-rich_rpt"/>
</dbReference>
<sequence length="311" mass="35488">MNAERRTLDWLKLPSDVTASILSRLGAADILNNARYVCTDWRNICKGTTIDMGRCCDVLNLDYDLQKLCFQAVDRSGGRLININLESIGSDELLTYIAERQALKCQIFFFFSLLQSINLIYILSSRLKRLRLVSCRNISDEGLSAAVVKFPFLEDLEISYCPITEHALETIGLSCPLLNSLKFNVQGCKRYFSVCDCEALAIAETMPKLRHLQLFGNRLTDNGLQAILNGCPRLESLDLRKCYNVGLRGNLERRCVERIKRFRRPCDPTHDYEFEAQVHYPSGISCIDLTPQDYDDYVEFLGDSDLSDYED</sequence>
<dbReference type="PROSITE" id="PS50181">
    <property type="entry name" value="FBOX"/>
    <property type="match status" value="1"/>
</dbReference>
<dbReference type="Pfam" id="PF24758">
    <property type="entry name" value="LRR_At5g56370"/>
    <property type="match status" value="1"/>
</dbReference>
<dbReference type="SUPFAM" id="SSF81383">
    <property type="entry name" value="F-box domain"/>
    <property type="match status" value="1"/>
</dbReference>
<name>A0ABR2DP37_9ROSI</name>
<gene>
    <name evidence="3" type="ORF">V6N12_015770</name>
</gene>
<proteinExistence type="predicted"/>
<dbReference type="SUPFAM" id="SSF52047">
    <property type="entry name" value="RNI-like"/>
    <property type="match status" value="1"/>
</dbReference>
<evidence type="ECO:0000313" key="4">
    <source>
        <dbReference type="Proteomes" id="UP001472677"/>
    </source>
</evidence>
<keyword evidence="4" id="KW-1185">Reference proteome</keyword>
<evidence type="ECO:0000313" key="3">
    <source>
        <dbReference type="EMBL" id="KAK8543206.1"/>
    </source>
</evidence>
<keyword evidence="1" id="KW-0812">Transmembrane</keyword>